<feature type="compositionally biased region" description="Basic and acidic residues" evidence="1">
    <location>
        <begin position="27"/>
        <end position="46"/>
    </location>
</feature>
<sequence>MDWISLKEAARKRAEIHRGGTSSSSQTERRSTEEEPRPPPRQRGDPRGGTSSSSQTERRSTEEEPRPPPRQRGDPRGGTSSSSQTERRSTRRNLVLLSDTQVKAVPEELFPGPKVPSCTPVLDFSLVPNPGYVWGAVGPEGDSFGVFEHC</sequence>
<accession>A0A9Q0IT04</accession>
<evidence type="ECO:0000256" key="1">
    <source>
        <dbReference type="SAM" id="MobiDB-lite"/>
    </source>
</evidence>
<dbReference type="Proteomes" id="UP001148018">
    <property type="component" value="Unassembled WGS sequence"/>
</dbReference>
<proteinExistence type="predicted"/>
<gene>
    <name evidence="2" type="ORF">NHX12_020439</name>
</gene>
<feature type="compositionally biased region" description="Basic and acidic residues" evidence="1">
    <location>
        <begin position="8"/>
        <end position="18"/>
    </location>
</feature>
<keyword evidence="3" id="KW-1185">Reference proteome</keyword>
<reference evidence="2" key="1">
    <citation type="submission" date="2022-07" db="EMBL/GenBank/DDBJ databases">
        <title>Chromosome-level genome of Muraenolepis orangiensis.</title>
        <authorList>
            <person name="Kim J."/>
        </authorList>
    </citation>
    <scope>NUCLEOTIDE SEQUENCE</scope>
    <source>
        <strain evidence="2">KU_S4_2022</strain>
        <tissue evidence="2">Muscle</tissue>
    </source>
</reference>
<comment type="caution">
    <text evidence="2">The sequence shown here is derived from an EMBL/GenBank/DDBJ whole genome shotgun (WGS) entry which is preliminary data.</text>
</comment>
<evidence type="ECO:0000313" key="2">
    <source>
        <dbReference type="EMBL" id="KAJ3612162.1"/>
    </source>
</evidence>
<feature type="region of interest" description="Disordered" evidence="1">
    <location>
        <begin position="1"/>
        <end position="94"/>
    </location>
</feature>
<dbReference type="AlphaFoldDB" id="A0A9Q0IT04"/>
<organism evidence="2 3">
    <name type="scientific">Muraenolepis orangiensis</name>
    <name type="common">Patagonian moray cod</name>
    <dbReference type="NCBI Taxonomy" id="630683"/>
    <lineage>
        <taxon>Eukaryota</taxon>
        <taxon>Metazoa</taxon>
        <taxon>Chordata</taxon>
        <taxon>Craniata</taxon>
        <taxon>Vertebrata</taxon>
        <taxon>Euteleostomi</taxon>
        <taxon>Actinopterygii</taxon>
        <taxon>Neopterygii</taxon>
        <taxon>Teleostei</taxon>
        <taxon>Neoteleostei</taxon>
        <taxon>Acanthomorphata</taxon>
        <taxon>Zeiogadaria</taxon>
        <taxon>Gadariae</taxon>
        <taxon>Gadiformes</taxon>
        <taxon>Muraenolepidoidei</taxon>
        <taxon>Muraenolepididae</taxon>
        <taxon>Muraenolepis</taxon>
    </lineage>
</organism>
<name>A0A9Q0IT04_9TELE</name>
<feature type="compositionally biased region" description="Basic and acidic residues" evidence="1">
    <location>
        <begin position="56"/>
        <end position="75"/>
    </location>
</feature>
<evidence type="ECO:0000313" key="3">
    <source>
        <dbReference type="Proteomes" id="UP001148018"/>
    </source>
</evidence>
<protein>
    <submittedName>
        <fullName evidence="2">Uncharacterized protein</fullName>
    </submittedName>
</protein>
<dbReference type="EMBL" id="JANIIK010000036">
    <property type="protein sequence ID" value="KAJ3612162.1"/>
    <property type="molecule type" value="Genomic_DNA"/>
</dbReference>